<dbReference type="EMBL" id="JAHLQO010000004">
    <property type="protein sequence ID" value="MBU5669653.1"/>
    <property type="molecule type" value="Genomic_DNA"/>
</dbReference>
<name>A0ABS6FHJ8_9FIRM</name>
<gene>
    <name evidence="1" type="ORF">KQI68_07340</name>
</gene>
<organism evidence="1 2">
    <name type="scientific">Peptoniphilus ovalis</name>
    <dbReference type="NCBI Taxonomy" id="2841503"/>
    <lineage>
        <taxon>Bacteria</taxon>
        <taxon>Bacillati</taxon>
        <taxon>Bacillota</taxon>
        <taxon>Tissierellia</taxon>
        <taxon>Tissierellales</taxon>
        <taxon>Peptoniphilaceae</taxon>
        <taxon>Peptoniphilus</taxon>
    </lineage>
</organism>
<protein>
    <submittedName>
        <fullName evidence="1">Uncharacterized protein</fullName>
    </submittedName>
</protein>
<dbReference type="RefSeq" id="WP_216549487.1">
    <property type="nucleotide sequence ID" value="NZ_JAHLQO010000004.1"/>
</dbReference>
<sequence>MKKYKVINDYGINISLNFNNLDGRVVKILPHSFVYITEDQMLYLSYSSKILESGIIRVEDSAKEIPDVKEKIVEENIFDKNKIQSLLSLTIKDLEAEIAKVDNILGLKELLKEAEKADKTKGFIQAINNRIDELV</sequence>
<evidence type="ECO:0000313" key="1">
    <source>
        <dbReference type="EMBL" id="MBU5669653.1"/>
    </source>
</evidence>
<evidence type="ECO:0000313" key="2">
    <source>
        <dbReference type="Proteomes" id="UP000783742"/>
    </source>
</evidence>
<proteinExistence type="predicted"/>
<keyword evidence="2" id="KW-1185">Reference proteome</keyword>
<accession>A0ABS6FHJ8</accession>
<dbReference type="Proteomes" id="UP000783742">
    <property type="component" value="Unassembled WGS sequence"/>
</dbReference>
<reference evidence="1 2" key="1">
    <citation type="submission" date="2021-06" db="EMBL/GenBank/DDBJ databases">
        <authorList>
            <person name="Sun Q."/>
            <person name="Li D."/>
        </authorList>
    </citation>
    <scope>NUCLEOTIDE SEQUENCE [LARGE SCALE GENOMIC DNA]</scope>
    <source>
        <strain evidence="1 2">MSJ-1</strain>
    </source>
</reference>
<comment type="caution">
    <text evidence="1">The sequence shown here is derived from an EMBL/GenBank/DDBJ whole genome shotgun (WGS) entry which is preliminary data.</text>
</comment>